<feature type="compositionally biased region" description="Pro residues" evidence="2">
    <location>
        <begin position="109"/>
        <end position="137"/>
    </location>
</feature>
<reference evidence="3 4" key="1">
    <citation type="submission" date="2019-07" db="EMBL/GenBank/DDBJ databases">
        <title>Rhodotorula toruloides NBRC10032 genome sequencing.</title>
        <authorList>
            <person name="Shida Y."/>
            <person name="Takaku H."/>
            <person name="Ogasawara W."/>
            <person name="Mori K."/>
        </authorList>
    </citation>
    <scope>NUCLEOTIDE SEQUENCE [LARGE SCALE GENOMIC DNA]</scope>
    <source>
        <strain evidence="3 4">NBRC10032</strain>
    </source>
</reference>
<proteinExistence type="predicted"/>
<evidence type="ECO:0000256" key="2">
    <source>
        <dbReference type="SAM" id="MobiDB-lite"/>
    </source>
</evidence>
<feature type="compositionally biased region" description="Basic and acidic residues" evidence="2">
    <location>
        <begin position="159"/>
        <end position="170"/>
    </location>
</feature>
<organism evidence="3 4">
    <name type="scientific">Rhodotorula toruloides</name>
    <name type="common">Yeast</name>
    <name type="synonym">Rhodosporidium toruloides</name>
    <dbReference type="NCBI Taxonomy" id="5286"/>
    <lineage>
        <taxon>Eukaryota</taxon>
        <taxon>Fungi</taxon>
        <taxon>Dikarya</taxon>
        <taxon>Basidiomycota</taxon>
        <taxon>Pucciniomycotina</taxon>
        <taxon>Microbotryomycetes</taxon>
        <taxon>Sporidiobolales</taxon>
        <taxon>Sporidiobolaceae</taxon>
        <taxon>Rhodotorula</taxon>
    </lineage>
</organism>
<dbReference type="Proteomes" id="UP000321518">
    <property type="component" value="Unassembled WGS sequence"/>
</dbReference>
<feature type="region of interest" description="Disordered" evidence="2">
    <location>
        <begin position="80"/>
        <end position="202"/>
    </location>
</feature>
<dbReference type="EMBL" id="BJWK01000008">
    <property type="protein sequence ID" value="GEM09682.1"/>
    <property type="molecule type" value="Genomic_DNA"/>
</dbReference>
<evidence type="ECO:0000313" key="3">
    <source>
        <dbReference type="EMBL" id="GEM09682.1"/>
    </source>
</evidence>
<feature type="region of interest" description="Disordered" evidence="2">
    <location>
        <begin position="609"/>
        <end position="632"/>
    </location>
</feature>
<protein>
    <submittedName>
        <fullName evidence="3">Uncharacterized protein</fullName>
    </submittedName>
</protein>
<sequence length="632" mass="70266">MTTAYSPHDSHATAAASDSSRRQGRSPLLVPLPAQSAGYPYDERESETRPGSYTGGGERASYPGGAHERPYFVAAHYGRSAEDPYRRYPPPSLPYEYPPRPDYYGASAPLPPPPPADYYRPHAPPAPYRDPYSYPPRHPSDQSYPPRQATYPAYPPHTRSRESYPGRDHYTPTSASSYPPPDAPPPRADESDDITYDLGSHPDPNDLSIPLLYLARVISPKTVTVLQPKFANLDLRFLHSLLDLSSELHAASTGPPESLGDKRRVWVTAIAGTEPLVPLLKVSTPEVLDWREVDDLQELERELVDEDKRVAQVREKSGVEAMEQERGRSRTCDEEEIERERGRREIEELERKRRVGEAGGIKSGAVELDEVLRAVRGEGSGSSPAPDASTSPTILPWSDPAQMPPPPMQVIDFAAPAQQNSSASHVSEDAHSTDRTDSQSPCRARKRSRYDSDSVHDEEREKRRTMRKKLEAVCKMPRRNCALFAGEHGIPVNEETRLINAEPQLGERHRGNWNLFGQELDDVSPQIQVLMARAMRDVTYSPRLRLYDHPEALEMLQAAVPWFLTLLETVAIKIKDRYELAGAASVAPQDPPIGDTFTILPEGSTQVPTLRSLADSTKPHAATEIESDAPSP</sequence>
<feature type="compositionally biased region" description="Basic and acidic residues" evidence="2">
    <location>
        <begin position="449"/>
        <end position="466"/>
    </location>
</feature>
<feature type="coiled-coil region" evidence="1">
    <location>
        <begin position="296"/>
        <end position="352"/>
    </location>
</feature>
<gene>
    <name evidence="3" type="ORF">Rt10032_c08g3699</name>
</gene>
<feature type="region of interest" description="Disordered" evidence="2">
    <location>
        <begin position="1"/>
        <end position="66"/>
    </location>
</feature>
<comment type="caution">
    <text evidence="3">The sequence shown here is derived from an EMBL/GenBank/DDBJ whole genome shotgun (WGS) entry which is preliminary data.</text>
</comment>
<keyword evidence="1" id="KW-0175">Coiled coil</keyword>
<accession>A0A511KH49</accession>
<feature type="compositionally biased region" description="Pro residues" evidence="2">
    <location>
        <begin position="87"/>
        <end position="101"/>
    </location>
</feature>
<dbReference type="AlphaFoldDB" id="A0A511KH49"/>
<feature type="compositionally biased region" description="Basic and acidic residues" evidence="2">
    <location>
        <begin position="426"/>
        <end position="437"/>
    </location>
</feature>
<name>A0A511KH49_RHOTO</name>
<dbReference type="OrthoDB" id="2536965at2759"/>
<evidence type="ECO:0000313" key="4">
    <source>
        <dbReference type="Proteomes" id="UP000321518"/>
    </source>
</evidence>
<feature type="compositionally biased region" description="Low complexity" evidence="2">
    <location>
        <begin position="381"/>
        <end position="393"/>
    </location>
</feature>
<evidence type="ECO:0000256" key="1">
    <source>
        <dbReference type="SAM" id="Coils"/>
    </source>
</evidence>
<feature type="region of interest" description="Disordered" evidence="2">
    <location>
        <begin position="377"/>
        <end position="466"/>
    </location>
</feature>